<comment type="caution">
    <text evidence="4">The sequence shown here is derived from an EMBL/GenBank/DDBJ whole genome shotgun (WGS) entry which is preliminary data.</text>
</comment>
<dbReference type="Gene3D" id="3.20.20.80">
    <property type="entry name" value="Glycosidases"/>
    <property type="match status" value="1"/>
</dbReference>
<gene>
    <name evidence="4" type="ORF">I8752_14015</name>
</gene>
<dbReference type="InterPro" id="IPR003790">
    <property type="entry name" value="GHL10"/>
</dbReference>
<keyword evidence="1 2" id="KW-0732">Signal</keyword>
<sequence>MNIKAIVLSGFLLLANSSVQADSPRNPENVIPPSPTREFRGAWIATVSNIDWPSQPGLPVAKQKAELIAMLDRAVQLKLNAVILQVRTACDAFYASPYEPWSEFLTGKMGKAPEPNYDPLAFAVEEAHKRGLELHAWFNPFRAHYPQAKSTISPDHISRTHPELVKRYGKYLWLDPGEKAVRDYSLKVIMDVVNRYDIDGVHIDDYFYPYPERDRQNRTIDFPDEPSWQAYLRSGGKNSRSDWRRENINTFVQHLYENIKIAKPWVKVGISPFGVWQPGYPKQLGNKNDARGFNAYEQLYADSRKWLENGWLDYLSPQLYWKIEQTQQSYPVLLNWWVEQNTKGRSIWPGMFTSRVANNSPTAWSAKEILSQIQITRTYSGAGGNVHYSMKPLMQNRGGISDLLSKNVYTTPALVPASPWLDNTPPGKPSLGIQKDITGKKIQLNWKPTGEQKVWLWVVQTKTGDKWATSILPANQTSYILNGDRVESAAVSAITRYGTEGTSAIVSKP</sequence>
<dbReference type="Proteomes" id="UP000662314">
    <property type="component" value="Unassembled WGS sequence"/>
</dbReference>
<feature type="signal peptide" evidence="2">
    <location>
        <begin position="1"/>
        <end position="21"/>
    </location>
</feature>
<organism evidence="4 5">
    <name type="scientific">Dendronalium phyllosphericum CENA369</name>
    <dbReference type="NCBI Taxonomy" id="1725256"/>
    <lineage>
        <taxon>Bacteria</taxon>
        <taxon>Bacillati</taxon>
        <taxon>Cyanobacteriota</taxon>
        <taxon>Cyanophyceae</taxon>
        <taxon>Nostocales</taxon>
        <taxon>Nostocaceae</taxon>
        <taxon>Dendronalium</taxon>
        <taxon>Dendronalium phyllosphericum</taxon>
    </lineage>
</organism>
<evidence type="ECO:0000313" key="5">
    <source>
        <dbReference type="Proteomes" id="UP000662314"/>
    </source>
</evidence>
<evidence type="ECO:0000313" key="4">
    <source>
        <dbReference type="EMBL" id="MBH8574115.1"/>
    </source>
</evidence>
<feature type="domain" description="Glycosyl hydrolase-like 10" evidence="3">
    <location>
        <begin position="38"/>
        <end position="357"/>
    </location>
</feature>
<evidence type="ECO:0000259" key="3">
    <source>
        <dbReference type="Pfam" id="PF02638"/>
    </source>
</evidence>
<reference evidence="4 5" key="1">
    <citation type="journal article" date="2021" name="Int. J. Syst. Evol. Microbiol.">
        <title>Amazonocrinis nigriterrae gen. nov., sp. nov., Atlanticothrix silvestris gen. nov., sp. nov. and Dendronalium phyllosphericum gen. nov., sp. nov., nostocacean cyanobacteria from Brazilian environments.</title>
        <authorList>
            <person name="Alvarenga D.O."/>
            <person name="Andreote A.P.D."/>
            <person name="Branco L.H.Z."/>
            <person name="Delbaje E."/>
            <person name="Cruz R.B."/>
            <person name="Varani A.M."/>
            <person name="Fiore M.F."/>
        </authorList>
    </citation>
    <scope>NUCLEOTIDE SEQUENCE [LARGE SCALE GENOMIC DNA]</scope>
    <source>
        <strain evidence="4 5">CENA369</strain>
    </source>
</reference>
<dbReference type="RefSeq" id="WP_214432932.1">
    <property type="nucleotide sequence ID" value="NZ_CAWPUQ010000291.1"/>
</dbReference>
<name>A0A8J7I6G3_9NOST</name>
<evidence type="ECO:0000256" key="2">
    <source>
        <dbReference type="SAM" id="SignalP"/>
    </source>
</evidence>
<dbReference type="InterPro" id="IPR017853">
    <property type="entry name" value="GH"/>
</dbReference>
<keyword evidence="5" id="KW-1185">Reference proteome</keyword>
<dbReference type="InterPro" id="IPR052177">
    <property type="entry name" value="Divisome_Glycosyl_Hydrolase"/>
</dbReference>
<dbReference type="AlphaFoldDB" id="A0A8J7I6G3"/>
<dbReference type="PANTHER" id="PTHR43405">
    <property type="entry name" value="GLYCOSYL HYDROLASE DIGH"/>
    <property type="match status" value="1"/>
</dbReference>
<accession>A0A8J7I6G3</accession>
<dbReference type="PANTHER" id="PTHR43405:SF1">
    <property type="entry name" value="GLYCOSYL HYDROLASE DIGH"/>
    <property type="match status" value="1"/>
</dbReference>
<dbReference type="EMBL" id="JAECZA010000056">
    <property type="protein sequence ID" value="MBH8574115.1"/>
    <property type="molecule type" value="Genomic_DNA"/>
</dbReference>
<evidence type="ECO:0000256" key="1">
    <source>
        <dbReference type="ARBA" id="ARBA00022729"/>
    </source>
</evidence>
<protein>
    <submittedName>
        <fullName evidence="4">Family 10 glycosylhydrolase</fullName>
    </submittedName>
</protein>
<proteinExistence type="predicted"/>
<dbReference type="Pfam" id="PF02638">
    <property type="entry name" value="GHL10"/>
    <property type="match status" value="1"/>
</dbReference>
<feature type="chain" id="PRO_5035167180" evidence="2">
    <location>
        <begin position="22"/>
        <end position="509"/>
    </location>
</feature>
<dbReference type="SUPFAM" id="SSF51445">
    <property type="entry name" value="(Trans)glycosidases"/>
    <property type="match status" value="1"/>
</dbReference>